<dbReference type="RefSeq" id="WP_073284676.1">
    <property type="nucleotide sequence ID" value="NZ_FRAS01000011.1"/>
</dbReference>
<dbReference type="AlphaFoldDB" id="A0A1M6YGN7"/>
<gene>
    <name evidence="2" type="ORF">SAMN02746009_02246</name>
</gene>
<dbReference type="OrthoDB" id="876544at2"/>
<evidence type="ECO:0000256" key="1">
    <source>
        <dbReference type="SAM" id="MobiDB-lite"/>
    </source>
</evidence>
<organism evidence="2 3">
    <name type="scientific">Hymenobacter psychrotolerans DSM 18569</name>
    <dbReference type="NCBI Taxonomy" id="1121959"/>
    <lineage>
        <taxon>Bacteria</taxon>
        <taxon>Pseudomonadati</taxon>
        <taxon>Bacteroidota</taxon>
        <taxon>Cytophagia</taxon>
        <taxon>Cytophagales</taxon>
        <taxon>Hymenobacteraceae</taxon>
        <taxon>Hymenobacter</taxon>
    </lineage>
</organism>
<evidence type="ECO:0000313" key="3">
    <source>
        <dbReference type="Proteomes" id="UP000183947"/>
    </source>
</evidence>
<sequence>MLTAKQDNRLTAAQNTLLALRQDPAPYQQDKALQNTLAELQQLTDDLGPLRQQTQRPSKGKTAAKTDRRELLATSAGEIAGDLYAYATARQDRTLQASANYSYGTLLNLRANALTDAAQHLLDLATQHAQPLLDYGVSPERLAELRDTLAAFSTSKNDPRQQISEAKAARLAIKDKFSQLATLLEDRLDRSLRKYARSAPEFYQRIQAARLIIDRPGKRKGGNDETPEKLG</sequence>
<dbReference type="Proteomes" id="UP000183947">
    <property type="component" value="Unassembled WGS sequence"/>
</dbReference>
<reference evidence="3" key="1">
    <citation type="submission" date="2016-11" db="EMBL/GenBank/DDBJ databases">
        <authorList>
            <person name="Varghese N."/>
            <person name="Submissions S."/>
        </authorList>
    </citation>
    <scope>NUCLEOTIDE SEQUENCE [LARGE SCALE GENOMIC DNA]</scope>
    <source>
        <strain evidence="3">DSM 18569</strain>
    </source>
</reference>
<keyword evidence="3" id="KW-1185">Reference proteome</keyword>
<proteinExistence type="predicted"/>
<name>A0A1M6YGN7_9BACT</name>
<protein>
    <submittedName>
        <fullName evidence="2">Uncharacterized protein</fullName>
    </submittedName>
</protein>
<dbReference type="STRING" id="1121959.SAMN02746009_02246"/>
<feature type="region of interest" description="Disordered" evidence="1">
    <location>
        <begin position="46"/>
        <end position="67"/>
    </location>
</feature>
<accession>A0A1M6YGN7</accession>
<evidence type="ECO:0000313" key="2">
    <source>
        <dbReference type="EMBL" id="SHL17378.1"/>
    </source>
</evidence>
<dbReference type="EMBL" id="FRAS01000011">
    <property type="protein sequence ID" value="SHL17378.1"/>
    <property type="molecule type" value="Genomic_DNA"/>
</dbReference>